<dbReference type="AlphaFoldDB" id="A0A329M473"/>
<evidence type="ECO:0000259" key="1">
    <source>
        <dbReference type="Pfam" id="PF14534"/>
    </source>
</evidence>
<proteinExistence type="predicted"/>
<gene>
    <name evidence="2" type="ORF">DQP57_08070</name>
</gene>
<organism evidence="2 3">
    <name type="scientific">Mycobacterium colombiense</name>
    <dbReference type="NCBI Taxonomy" id="339268"/>
    <lineage>
        <taxon>Bacteria</taxon>
        <taxon>Bacillati</taxon>
        <taxon>Actinomycetota</taxon>
        <taxon>Actinomycetes</taxon>
        <taxon>Mycobacteriales</taxon>
        <taxon>Mycobacteriaceae</taxon>
        <taxon>Mycobacterium</taxon>
        <taxon>Mycobacterium avium complex (MAC)</taxon>
    </lineage>
</organism>
<dbReference type="Pfam" id="PF14534">
    <property type="entry name" value="DUF4440"/>
    <property type="match status" value="1"/>
</dbReference>
<dbReference type="RefSeq" id="WP_112632480.1">
    <property type="nucleotide sequence ID" value="NZ_QMEV01000011.1"/>
</dbReference>
<sequence length="145" mass="16170">MTSGDQRSDEQAIRALVNQQVKAWAASDPAGYASVFTTDADYITFLGSQHVGRDAIAASYVPLFRKLLKGTQLRVDITRVRFLTPDIALIHANASVLRAGRRPNRRNARVNTSVAVRTDGRWQLVASQNTARRWLAEKLMTKLFS</sequence>
<dbReference type="InterPro" id="IPR011944">
    <property type="entry name" value="Steroid_delta5-4_isomerase"/>
</dbReference>
<protein>
    <submittedName>
        <fullName evidence="2">DUF4440 domain-containing protein</fullName>
    </submittedName>
</protein>
<dbReference type="NCBIfam" id="TIGR02246">
    <property type="entry name" value="SgcJ/EcaC family oxidoreductase"/>
    <property type="match status" value="1"/>
</dbReference>
<accession>A0A329M473</accession>
<feature type="domain" description="DUF4440" evidence="1">
    <location>
        <begin position="13"/>
        <end position="124"/>
    </location>
</feature>
<evidence type="ECO:0000313" key="2">
    <source>
        <dbReference type="EMBL" id="RAV13413.1"/>
    </source>
</evidence>
<dbReference type="SUPFAM" id="SSF54427">
    <property type="entry name" value="NTF2-like"/>
    <property type="match status" value="1"/>
</dbReference>
<dbReference type="OrthoDB" id="2887901at2"/>
<name>A0A329M473_9MYCO</name>
<evidence type="ECO:0000313" key="3">
    <source>
        <dbReference type="Proteomes" id="UP000250915"/>
    </source>
</evidence>
<comment type="caution">
    <text evidence="2">The sequence shown here is derived from an EMBL/GenBank/DDBJ whole genome shotgun (WGS) entry which is preliminary data.</text>
</comment>
<dbReference type="EMBL" id="QMEV01000011">
    <property type="protein sequence ID" value="RAV13413.1"/>
    <property type="molecule type" value="Genomic_DNA"/>
</dbReference>
<dbReference type="InterPro" id="IPR027843">
    <property type="entry name" value="DUF4440"/>
</dbReference>
<dbReference type="Gene3D" id="3.10.450.50">
    <property type="match status" value="1"/>
</dbReference>
<dbReference type="InterPro" id="IPR032710">
    <property type="entry name" value="NTF2-like_dom_sf"/>
</dbReference>
<dbReference type="Proteomes" id="UP000250915">
    <property type="component" value="Unassembled WGS sequence"/>
</dbReference>
<reference evidence="2 3" key="1">
    <citation type="submission" date="2018-06" db="EMBL/GenBank/DDBJ databases">
        <title>NTM in soil in Japan.</title>
        <authorList>
            <person name="Ohya K."/>
        </authorList>
    </citation>
    <scope>NUCLEOTIDE SEQUENCE [LARGE SCALE GENOMIC DNA]</scope>
    <source>
        <strain evidence="2 3">GF28</strain>
    </source>
</reference>